<sequence length="138" mass="15735">MALMGLDHSRRIAWRAEVNGLRSVVVVIRLGRTNGVRPFEKNRMESRGQWPEKRSSGYKTRSTKGKSNFDHILGNRTTLGKLTLSFSESMVHAPISWGHIKVVNDKVAQGKHCRRNKRRNPSSLPSRRATKLYDVQVV</sequence>
<proteinExistence type="predicted"/>
<reference evidence="2 3" key="1">
    <citation type="submission" date="2024-01" db="EMBL/GenBank/DDBJ databases">
        <title>The genomes of 5 underutilized Papilionoideae crops provide insights into root nodulation and disease resistanc.</title>
        <authorList>
            <person name="Jiang F."/>
        </authorList>
    </citation>
    <scope>NUCLEOTIDE SEQUENCE [LARGE SCALE GENOMIC DNA]</scope>
    <source>
        <strain evidence="2">DUOXIRENSHENG_FW03</strain>
        <tissue evidence="2">Leaves</tissue>
    </source>
</reference>
<accession>A0AAN9XM84</accession>
<keyword evidence="3" id="KW-1185">Reference proteome</keyword>
<evidence type="ECO:0000313" key="2">
    <source>
        <dbReference type="EMBL" id="KAK7397316.1"/>
    </source>
</evidence>
<protein>
    <submittedName>
        <fullName evidence="2">Uncharacterized protein</fullName>
    </submittedName>
</protein>
<dbReference type="Proteomes" id="UP001386955">
    <property type="component" value="Unassembled WGS sequence"/>
</dbReference>
<evidence type="ECO:0000256" key="1">
    <source>
        <dbReference type="SAM" id="MobiDB-lite"/>
    </source>
</evidence>
<dbReference type="EMBL" id="JAYMYS010000004">
    <property type="protein sequence ID" value="KAK7397316.1"/>
    <property type="molecule type" value="Genomic_DNA"/>
</dbReference>
<comment type="caution">
    <text evidence="2">The sequence shown here is derived from an EMBL/GenBank/DDBJ whole genome shotgun (WGS) entry which is preliminary data.</text>
</comment>
<feature type="region of interest" description="Disordered" evidence="1">
    <location>
        <begin position="40"/>
        <end position="69"/>
    </location>
</feature>
<organism evidence="2 3">
    <name type="scientific">Psophocarpus tetragonolobus</name>
    <name type="common">Winged bean</name>
    <name type="synonym">Dolichos tetragonolobus</name>
    <dbReference type="NCBI Taxonomy" id="3891"/>
    <lineage>
        <taxon>Eukaryota</taxon>
        <taxon>Viridiplantae</taxon>
        <taxon>Streptophyta</taxon>
        <taxon>Embryophyta</taxon>
        <taxon>Tracheophyta</taxon>
        <taxon>Spermatophyta</taxon>
        <taxon>Magnoliopsida</taxon>
        <taxon>eudicotyledons</taxon>
        <taxon>Gunneridae</taxon>
        <taxon>Pentapetalae</taxon>
        <taxon>rosids</taxon>
        <taxon>fabids</taxon>
        <taxon>Fabales</taxon>
        <taxon>Fabaceae</taxon>
        <taxon>Papilionoideae</taxon>
        <taxon>50 kb inversion clade</taxon>
        <taxon>NPAAA clade</taxon>
        <taxon>indigoferoid/millettioid clade</taxon>
        <taxon>Phaseoleae</taxon>
        <taxon>Psophocarpus</taxon>
    </lineage>
</organism>
<dbReference type="AlphaFoldDB" id="A0AAN9XM84"/>
<evidence type="ECO:0000313" key="3">
    <source>
        <dbReference type="Proteomes" id="UP001386955"/>
    </source>
</evidence>
<feature type="compositionally biased region" description="Basic and acidic residues" evidence="1">
    <location>
        <begin position="40"/>
        <end position="55"/>
    </location>
</feature>
<name>A0AAN9XM84_PSOTE</name>
<gene>
    <name evidence="2" type="ORF">VNO78_18484</name>
</gene>